<dbReference type="PANTHER" id="PTHR43717">
    <property type="entry name" value="ANAEROBIC NITRIC OXIDE REDUCTASE FLAVORUBREDOXIN"/>
    <property type="match status" value="1"/>
</dbReference>
<comment type="caution">
    <text evidence="3">The sequence shown here is derived from an EMBL/GenBank/DDBJ whole genome shotgun (WGS) entry which is preliminary data.</text>
</comment>
<dbReference type="InterPro" id="IPR008254">
    <property type="entry name" value="Flavodoxin/NO_synth"/>
</dbReference>
<name>B1C894_9FIRM</name>
<feature type="domain" description="Flavodoxin-like" evidence="2">
    <location>
        <begin position="258"/>
        <end position="398"/>
    </location>
</feature>
<dbReference type="Gene3D" id="3.40.50.360">
    <property type="match status" value="1"/>
</dbReference>
<sequence length="529" mass="60099">MESIRKITEDLYFVGANDRRIALFENIYPVDSGVSYNSYLLMDEKTVLLDTVDKNASSEFLTNVKAVLKDRNLDYIVVNHMEPDHCAMIEEIVERYPDVKIVANQKTVNMIKQFFNFDIDSRVVLVKENDTLNTGKHTLAFVMAPMVHWPEVMVTYDTTDKILFSADAFGTFGAIDGNLYTDEVDYEKDWLDENRRYFTNIVGKYGPQVQATLKKASALDIEMICPLHGHIWRDKKDIEFILDKYNLWSTYTPEEKSVVIAYASIYGHTEVAANILANTLADKGVKNIKVYDVSKTDPSYIISDAFKYSTLVFASITYNNEIFPKMEALLHEVAAHNIQNRDIALIENGSWGPSANKKMKAILEKLKNCNFIEEEVTIKSALKEDSLNSLNNLADQIIKKRGKKIMEAKFYRCNHCGNIIVFAKNQGVPVMCCGEKMEELKAGTTDAAVEKHVPAVSVDGNKVSVQVGDVIHPMEEKHHIEFIWIETKMGHQIKNLKPGDEPKAEFILADGDELVATYEYCNLHGLWKK</sequence>
<dbReference type="InterPro" id="IPR036866">
    <property type="entry name" value="RibonucZ/Hydroxyglut_hydro"/>
</dbReference>
<evidence type="ECO:0000259" key="2">
    <source>
        <dbReference type="PROSITE" id="PS50902"/>
    </source>
</evidence>
<dbReference type="STRING" id="445971.ANASTE_00951"/>
<dbReference type="Pfam" id="PF00258">
    <property type="entry name" value="Flavodoxin_1"/>
    <property type="match status" value="1"/>
</dbReference>
<dbReference type="Proteomes" id="UP000005178">
    <property type="component" value="Unassembled WGS sequence"/>
</dbReference>
<dbReference type="SUPFAM" id="SSF56281">
    <property type="entry name" value="Metallo-hydrolase/oxidoreductase"/>
    <property type="match status" value="1"/>
</dbReference>
<dbReference type="Pfam" id="PF19583">
    <property type="entry name" value="ODP"/>
    <property type="match status" value="1"/>
</dbReference>
<accession>B1C894</accession>
<organism evidence="3 4">
    <name type="scientific">Anaerofustis stercorihominis DSM 17244</name>
    <dbReference type="NCBI Taxonomy" id="445971"/>
    <lineage>
        <taxon>Bacteria</taxon>
        <taxon>Bacillati</taxon>
        <taxon>Bacillota</taxon>
        <taxon>Clostridia</taxon>
        <taxon>Eubacteriales</taxon>
        <taxon>Eubacteriaceae</taxon>
        <taxon>Anaerofustis</taxon>
    </lineage>
</organism>
<dbReference type="InterPro" id="IPR002742">
    <property type="entry name" value="Desulfoferrodoxin_Fe-bd_dom"/>
</dbReference>
<keyword evidence="4" id="KW-1185">Reference proteome</keyword>
<dbReference type="InterPro" id="IPR001279">
    <property type="entry name" value="Metallo-B-lactamas"/>
</dbReference>
<evidence type="ECO:0000313" key="3">
    <source>
        <dbReference type="EMBL" id="EDS73231.1"/>
    </source>
</evidence>
<dbReference type="InterPro" id="IPR036073">
    <property type="entry name" value="Desulfoferrodoxin_Fe-bd_dom_sf"/>
</dbReference>
<dbReference type="CDD" id="cd07709">
    <property type="entry name" value="flavodiiron_proteins_MBL-fold"/>
    <property type="match status" value="1"/>
</dbReference>
<dbReference type="Gene3D" id="2.60.40.730">
    <property type="entry name" value="SOR catalytic domain"/>
    <property type="match status" value="1"/>
</dbReference>
<dbReference type="GO" id="GO:0050605">
    <property type="term" value="F:superoxide reductase activity"/>
    <property type="evidence" value="ECO:0007669"/>
    <property type="project" value="UniProtKB-EC"/>
</dbReference>
<gene>
    <name evidence="3" type="ORF">ANASTE_00951</name>
</gene>
<dbReference type="Gene3D" id="3.60.15.10">
    <property type="entry name" value="Ribonuclease Z/Hydroxyacylglutathione hydrolase-like"/>
    <property type="match status" value="1"/>
</dbReference>
<comment type="similarity">
    <text evidence="1">In the N-terminal section; belongs to the zinc metallo-hydrolase group 3 family.</text>
</comment>
<evidence type="ECO:0000313" key="4">
    <source>
        <dbReference type="Proteomes" id="UP000005178"/>
    </source>
</evidence>
<dbReference type="eggNOG" id="COG2033">
    <property type="taxonomic scope" value="Bacteria"/>
</dbReference>
<proteinExistence type="inferred from homology"/>
<dbReference type="SUPFAM" id="SSF57802">
    <property type="entry name" value="Rubredoxin-like"/>
    <property type="match status" value="1"/>
</dbReference>
<dbReference type="GO" id="GO:0016651">
    <property type="term" value="F:oxidoreductase activity, acting on NAD(P)H"/>
    <property type="evidence" value="ECO:0007669"/>
    <property type="project" value="UniProtKB-ARBA"/>
</dbReference>
<dbReference type="InterPro" id="IPR045761">
    <property type="entry name" value="ODP_dom"/>
</dbReference>
<dbReference type="GO" id="GO:0010181">
    <property type="term" value="F:FMN binding"/>
    <property type="evidence" value="ECO:0007669"/>
    <property type="project" value="InterPro"/>
</dbReference>
<dbReference type="PANTHER" id="PTHR43717:SF1">
    <property type="entry name" value="ANAEROBIC NITRIC OXIDE REDUCTASE FLAVORUBREDOXIN"/>
    <property type="match status" value="1"/>
</dbReference>
<dbReference type="EMBL" id="ABIL02000005">
    <property type="protein sequence ID" value="EDS73231.1"/>
    <property type="molecule type" value="Genomic_DNA"/>
</dbReference>
<evidence type="ECO:0000256" key="1">
    <source>
        <dbReference type="ARBA" id="ARBA00007121"/>
    </source>
</evidence>
<protein>
    <submittedName>
        <fullName evidence="3">Superoxide reductase</fullName>
    </submittedName>
</protein>
<dbReference type="PROSITE" id="PS50902">
    <property type="entry name" value="FLAVODOXIN_LIKE"/>
    <property type="match status" value="1"/>
</dbReference>
<reference evidence="3" key="2">
    <citation type="submission" date="2013-08" db="EMBL/GenBank/DDBJ databases">
        <title>Draft genome sequence of Anaerofustis stercorihominis (DSM 17244).</title>
        <authorList>
            <person name="Sudarsanam P."/>
            <person name="Ley R."/>
            <person name="Guruge J."/>
            <person name="Turnbaugh P.J."/>
            <person name="Mahowald M."/>
            <person name="Liep D."/>
            <person name="Gordon J."/>
        </authorList>
    </citation>
    <scope>NUCLEOTIDE SEQUENCE</scope>
    <source>
        <strain evidence="3">DSM 17244</strain>
    </source>
</reference>
<dbReference type="InterPro" id="IPR029039">
    <property type="entry name" value="Flavoprotein-like_sf"/>
</dbReference>
<dbReference type="SUPFAM" id="SSF52218">
    <property type="entry name" value="Flavoproteins"/>
    <property type="match status" value="1"/>
</dbReference>
<dbReference type="SMART" id="SM00849">
    <property type="entry name" value="Lactamase_B"/>
    <property type="match status" value="1"/>
</dbReference>
<dbReference type="eggNOG" id="COG0426">
    <property type="taxonomic scope" value="Bacteria"/>
</dbReference>
<dbReference type="Pfam" id="PF01880">
    <property type="entry name" value="Desulfoferrodox"/>
    <property type="match status" value="1"/>
</dbReference>
<dbReference type="HOGENOM" id="CLU_017490_1_0_9"/>
<reference evidence="3" key="1">
    <citation type="submission" date="2008-01" db="EMBL/GenBank/DDBJ databases">
        <authorList>
            <person name="Fulton L."/>
            <person name="Clifton S."/>
            <person name="Fulton B."/>
            <person name="Xu J."/>
            <person name="Minx P."/>
            <person name="Pepin K.H."/>
            <person name="Johnson M."/>
            <person name="Thiruvilangam P."/>
            <person name="Bhonagiri V."/>
            <person name="Nash W.E."/>
            <person name="Mardis E.R."/>
            <person name="Wilson R.K."/>
        </authorList>
    </citation>
    <scope>NUCLEOTIDE SEQUENCE [LARGE SCALE GENOMIC DNA]</scope>
    <source>
        <strain evidence="3">DSM 17244</strain>
    </source>
</reference>
<dbReference type="SUPFAM" id="SSF49367">
    <property type="entry name" value="Superoxide reductase-like"/>
    <property type="match status" value="1"/>
</dbReference>
<dbReference type="GO" id="GO:0005506">
    <property type="term" value="F:iron ion binding"/>
    <property type="evidence" value="ECO:0007669"/>
    <property type="project" value="InterPro"/>
</dbReference>
<dbReference type="AlphaFoldDB" id="B1C894"/>
<dbReference type="OrthoDB" id="9807946at2"/>